<dbReference type="AlphaFoldDB" id="A0A3M0CK94"/>
<evidence type="ECO:0000256" key="1">
    <source>
        <dbReference type="SAM" id="SignalP"/>
    </source>
</evidence>
<evidence type="ECO:0000313" key="2">
    <source>
        <dbReference type="EMBL" id="RMB08790.1"/>
    </source>
</evidence>
<name>A0A3M0CK94_9PROT</name>
<keyword evidence="3" id="KW-1185">Reference proteome</keyword>
<evidence type="ECO:0000313" key="3">
    <source>
        <dbReference type="Proteomes" id="UP000271227"/>
    </source>
</evidence>
<protein>
    <recommendedName>
        <fullName evidence="4">TRAP transporter TatT component family protein</fullName>
    </recommendedName>
</protein>
<dbReference type="Proteomes" id="UP000271227">
    <property type="component" value="Unassembled WGS sequence"/>
</dbReference>
<dbReference type="InParanoid" id="A0A3M0CK94"/>
<reference evidence="2 3" key="1">
    <citation type="submission" date="2018-10" db="EMBL/GenBank/DDBJ databases">
        <title>Genomic Encyclopedia of Archaeal and Bacterial Type Strains, Phase II (KMG-II): from individual species to whole genera.</title>
        <authorList>
            <person name="Goeker M."/>
        </authorList>
    </citation>
    <scope>NUCLEOTIDE SEQUENCE [LARGE SCALE GENOMIC DNA]</scope>
    <source>
        <strain evidence="2 3">DSM 25217</strain>
    </source>
</reference>
<gene>
    <name evidence="2" type="ORF">BXY39_1431</name>
</gene>
<comment type="caution">
    <text evidence="2">The sequence shown here is derived from an EMBL/GenBank/DDBJ whole genome shotgun (WGS) entry which is preliminary data.</text>
</comment>
<proteinExistence type="predicted"/>
<organism evidence="2 3">
    <name type="scientific">Eilatimonas milleporae</name>
    <dbReference type="NCBI Taxonomy" id="911205"/>
    <lineage>
        <taxon>Bacteria</taxon>
        <taxon>Pseudomonadati</taxon>
        <taxon>Pseudomonadota</taxon>
        <taxon>Alphaproteobacteria</taxon>
        <taxon>Kordiimonadales</taxon>
        <taxon>Kordiimonadaceae</taxon>
        <taxon>Eilatimonas</taxon>
    </lineage>
</organism>
<dbReference type="EMBL" id="REFR01000010">
    <property type="protein sequence ID" value="RMB08790.1"/>
    <property type="molecule type" value="Genomic_DNA"/>
</dbReference>
<keyword evidence="1" id="KW-0732">Signal</keyword>
<feature type="chain" id="PRO_5018064703" description="TRAP transporter TatT component family protein" evidence="1">
    <location>
        <begin position="22"/>
        <end position="267"/>
    </location>
</feature>
<sequence length="267" mass="29782">MRVWPAFLVFLLTVLSLALDAQDMDGDEPGPDDQAMARAEALVNAVGGIGNPRALVPFYRDVEKVWKDFTAFYPPITAPGPRLALVRARTLSAVRQQDGLQTAWETAISLWADQLPVGEYRSLLREAGEALANVGSMAAAKHYFSKAEAGLSPTRPTDLEGWTAMRFASLMSMAGEGDWRVHEADIGDIRAFMKRLPLWSDLRLRALVSEACVRHTYQPRERGKRDAISAVKAEILLAMKSRDKPVPDDLRDDIRALFRLLEDEYDL</sequence>
<evidence type="ECO:0008006" key="4">
    <source>
        <dbReference type="Google" id="ProtNLM"/>
    </source>
</evidence>
<accession>A0A3M0CK94</accession>
<feature type="signal peptide" evidence="1">
    <location>
        <begin position="1"/>
        <end position="21"/>
    </location>
</feature>